<sequence>MAQDIYGTFLFVFFLFLNGKCAHSIHSPNGDEII</sequence>
<accession>A0A922HNW9</accession>
<feature type="signal peptide" evidence="1">
    <location>
        <begin position="1"/>
        <end position="22"/>
    </location>
</feature>
<feature type="chain" id="PRO_5037862771" evidence="1">
    <location>
        <begin position="23"/>
        <end position="34"/>
    </location>
</feature>
<evidence type="ECO:0000256" key="1">
    <source>
        <dbReference type="SAM" id="SignalP"/>
    </source>
</evidence>
<keyword evidence="1" id="KW-0732">Signal</keyword>
<gene>
    <name evidence="2" type="ORF">DERF_014349</name>
</gene>
<reference evidence="2" key="2">
    <citation type="journal article" date="2022" name="Res Sq">
        <title>Comparative Genomics Reveals Insights into the Divergent Evolution of Astigmatic Mites and Household Pest Adaptations.</title>
        <authorList>
            <person name="Xiong Q."/>
            <person name="Wan A.T.-Y."/>
            <person name="Liu X.-Y."/>
            <person name="Fung C.S.-H."/>
            <person name="Xiao X."/>
            <person name="Malainual N."/>
            <person name="Hou J."/>
            <person name="Wang L."/>
            <person name="Wang M."/>
            <person name="Yang K."/>
            <person name="Cui Y."/>
            <person name="Leung E."/>
            <person name="Nong W."/>
            <person name="Shin S.-K."/>
            <person name="Au S."/>
            <person name="Jeong K.Y."/>
            <person name="Chew F.T."/>
            <person name="Hui J."/>
            <person name="Leung T.F."/>
            <person name="Tungtrongchitr A."/>
            <person name="Zhong N."/>
            <person name="Liu Z."/>
            <person name="Tsui S."/>
        </authorList>
    </citation>
    <scope>NUCLEOTIDE SEQUENCE</scope>
    <source>
        <strain evidence="2">Derf</strain>
        <tissue evidence="2">Whole organism</tissue>
    </source>
</reference>
<name>A0A922HNW9_DERFA</name>
<evidence type="ECO:0000313" key="2">
    <source>
        <dbReference type="EMBL" id="KAH9493610.1"/>
    </source>
</evidence>
<dbReference type="AlphaFoldDB" id="A0A922HNW9"/>
<proteinExistence type="predicted"/>
<dbReference type="EMBL" id="ASGP02000008">
    <property type="protein sequence ID" value="KAH9493610.1"/>
    <property type="molecule type" value="Genomic_DNA"/>
</dbReference>
<comment type="caution">
    <text evidence="2">The sequence shown here is derived from an EMBL/GenBank/DDBJ whole genome shotgun (WGS) entry which is preliminary data.</text>
</comment>
<keyword evidence="3" id="KW-1185">Reference proteome</keyword>
<organism evidence="2 3">
    <name type="scientific">Dermatophagoides farinae</name>
    <name type="common">American house dust mite</name>
    <dbReference type="NCBI Taxonomy" id="6954"/>
    <lineage>
        <taxon>Eukaryota</taxon>
        <taxon>Metazoa</taxon>
        <taxon>Ecdysozoa</taxon>
        <taxon>Arthropoda</taxon>
        <taxon>Chelicerata</taxon>
        <taxon>Arachnida</taxon>
        <taxon>Acari</taxon>
        <taxon>Acariformes</taxon>
        <taxon>Sarcoptiformes</taxon>
        <taxon>Astigmata</taxon>
        <taxon>Psoroptidia</taxon>
        <taxon>Analgoidea</taxon>
        <taxon>Pyroglyphidae</taxon>
        <taxon>Dermatophagoidinae</taxon>
        <taxon>Dermatophagoides</taxon>
    </lineage>
</organism>
<dbReference type="Proteomes" id="UP000790347">
    <property type="component" value="Unassembled WGS sequence"/>
</dbReference>
<protein>
    <submittedName>
        <fullName evidence="2">Uncharacterized protein</fullName>
    </submittedName>
</protein>
<evidence type="ECO:0000313" key="3">
    <source>
        <dbReference type="Proteomes" id="UP000790347"/>
    </source>
</evidence>
<reference evidence="2" key="1">
    <citation type="submission" date="2013-05" db="EMBL/GenBank/DDBJ databases">
        <authorList>
            <person name="Yim A.K.Y."/>
            <person name="Chan T.F."/>
            <person name="Ji K.M."/>
            <person name="Liu X.Y."/>
            <person name="Zhou J.W."/>
            <person name="Li R.Q."/>
            <person name="Yang K.Y."/>
            <person name="Li J."/>
            <person name="Li M."/>
            <person name="Law P.T.W."/>
            <person name="Wu Y.L."/>
            <person name="Cai Z.L."/>
            <person name="Qin H."/>
            <person name="Bao Y."/>
            <person name="Leung R.K.K."/>
            <person name="Ng P.K.S."/>
            <person name="Zou J."/>
            <person name="Zhong X.J."/>
            <person name="Ran P.X."/>
            <person name="Zhong N.S."/>
            <person name="Liu Z.G."/>
            <person name="Tsui S.K.W."/>
        </authorList>
    </citation>
    <scope>NUCLEOTIDE SEQUENCE</scope>
    <source>
        <strain evidence="2">Derf</strain>
        <tissue evidence="2">Whole organism</tissue>
    </source>
</reference>